<name>A0A9D9HQF5_9SPIR</name>
<dbReference type="Pfam" id="PF07238">
    <property type="entry name" value="PilZ"/>
    <property type="match status" value="1"/>
</dbReference>
<dbReference type="GO" id="GO:0035438">
    <property type="term" value="F:cyclic-di-GMP binding"/>
    <property type="evidence" value="ECO:0007669"/>
    <property type="project" value="InterPro"/>
</dbReference>
<feature type="compositionally biased region" description="Basic and acidic residues" evidence="1">
    <location>
        <begin position="271"/>
        <end position="290"/>
    </location>
</feature>
<evidence type="ECO:0000313" key="5">
    <source>
        <dbReference type="Proteomes" id="UP000823638"/>
    </source>
</evidence>
<sequence length="306" mass="34300">MGISTTQQLNRFYDLYQKAEVVFTKELTATIRLVPKQIYIRCKGSDWPCIINSTSFLGAKVIIGAKSSIFGQLQKAGNSVSLRFCFQRPDSSDLTTFYVSGKVTGMGPFANSPDLMLLSITYSQRPPDDMIDILGNLLDANVNSARRREERIILTPDNMRRLGLMKKETLIFIQGVPRKCILRDISFSGAKVIMVGVAAFLKNKEVTVRVDFDDPREILGLKGTIVRTEDVEGRKDLVAVAIMYADNGVPMPYKMHINKYLTQYSKKQLEIDSEKNKEETKENTQEKGKENLQPVAAAKQNPGSDS</sequence>
<reference evidence="4" key="2">
    <citation type="journal article" date="2021" name="PeerJ">
        <title>Extensive microbial diversity within the chicken gut microbiome revealed by metagenomics and culture.</title>
        <authorList>
            <person name="Gilroy R."/>
            <person name="Ravi A."/>
            <person name="Getino M."/>
            <person name="Pursley I."/>
            <person name="Horton D.L."/>
            <person name="Alikhan N.F."/>
            <person name="Baker D."/>
            <person name="Gharbi K."/>
            <person name="Hall N."/>
            <person name="Watson M."/>
            <person name="Adriaenssens E.M."/>
            <person name="Foster-Nyarko E."/>
            <person name="Jarju S."/>
            <person name="Secka A."/>
            <person name="Antonio M."/>
            <person name="Oren A."/>
            <person name="Chaudhuri R.R."/>
            <person name="La Ragione R."/>
            <person name="Hildebrand F."/>
            <person name="Pallen M.J."/>
        </authorList>
    </citation>
    <scope>NUCLEOTIDE SEQUENCE</scope>
    <source>
        <strain evidence="4">10532</strain>
    </source>
</reference>
<dbReference type="Proteomes" id="UP000823638">
    <property type="component" value="Unassembled WGS sequence"/>
</dbReference>
<evidence type="ECO:0000313" key="4">
    <source>
        <dbReference type="EMBL" id="MBO8458256.1"/>
    </source>
</evidence>
<evidence type="ECO:0000256" key="1">
    <source>
        <dbReference type="SAM" id="MobiDB-lite"/>
    </source>
</evidence>
<dbReference type="EMBL" id="JADIMM010000099">
    <property type="protein sequence ID" value="MBO8458256.1"/>
    <property type="molecule type" value="Genomic_DNA"/>
</dbReference>
<dbReference type="InterPro" id="IPR009875">
    <property type="entry name" value="PilZ_domain"/>
</dbReference>
<accession>A0A9D9HQF5</accession>
<feature type="domain" description="PilZ" evidence="2">
    <location>
        <begin position="146"/>
        <end position="243"/>
    </location>
</feature>
<protein>
    <submittedName>
        <fullName evidence="4">PilZ domain-containing protein</fullName>
    </submittedName>
</protein>
<reference evidence="4" key="1">
    <citation type="submission" date="2020-10" db="EMBL/GenBank/DDBJ databases">
        <authorList>
            <person name="Gilroy R."/>
        </authorList>
    </citation>
    <scope>NUCLEOTIDE SEQUENCE</scope>
    <source>
        <strain evidence="4">10532</strain>
    </source>
</reference>
<evidence type="ECO:0000259" key="3">
    <source>
        <dbReference type="Pfam" id="PF20424"/>
    </source>
</evidence>
<gene>
    <name evidence="4" type="ORF">IAA81_08555</name>
</gene>
<dbReference type="AlphaFoldDB" id="A0A9D9HQF5"/>
<feature type="domain" description="PilZN3" evidence="3">
    <location>
        <begin position="7"/>
        <end position="141"/>
    </location>
</feature>
<organism evidence="4 5">
    <name type="scientific">Candidatus Gallitreponema excrementavium</name>
    <dbReference type="NCBI Taxonomy" id="2840840"/>
    <lineage>
        <taxon>Bacteria</taxon>
        <taxon>Pseudomonadati</taxon>
        <taxon>Spirochaetota</taxon>
        <taxon>Spirochaetia</taxon>
        <taxon>Spirochaetales</taxon>
        <taxon>Candidatus Gallitreponema</taxon>
    </lineage>
</organism>
<evidence type="ECO:0000259" key="2">
    <source>
        <dbReference type="Pfam" id="PF07238"/>
    </source>
</evidence>
<dbReference type="Pfam" id="PF20424">
    <property type="entry name" value="PilZN3"/>
    <property type="match status" value="1"/>
</dbReference>
<feature type="region of interest" description="Disordered" evidence="1">
    <location>
        <begin position="271"/>
        <end position="306"/>
    </location>
</feature>
<proteinExistence type="predicted"/>
<dbReference type="SUPFAM" id="SSF141371">
    <property type="entry name" value="PilZ domain-like"/>
    <property type="match status" value="1"/>
</dbReference>
<comment type="caution">
    <text evidence="4">The sequence shown here is derived from an EMBL/GenBank/DDBJ whole genome shotgun (WGS) entry which is preliminary data.</text>
</comment>
<dbReference type="InterPro" id="IPR046853">
    <property type="entry name" value="PilZN3"/>
</dbReference>